<evidence type="ECO:0000256" key="5">
    <source>
        <dbReference type="ARBA" id="ARBA00022989"/>
    </source>
</evidence>
<protein>
    <submittedName>
        <fullName evidence="9">Putative membrane-associated protein</fullName>
    </submittedName>
</protein>
<evidence type="ECO:0000256" key="1">
    <source>
        <dbReference type="ARBA" id="ARBA00004651"/>
    </source>
</evidence>
<keyword evidence="3 7" id="KW-1003">Cell membrane</keyword>
<dbReference type="Pfam" id="PF09335">
    <property type="entry name" value="VTT_dom"/>
    <property type="match status" value="1"/>
</dbReference>
<keyword evidence="5 7" id="KW-1133">Transmembrane helix</keyword>
<dbReference type="GO" id="GO:0005886">
    <property type="term" value="C:plasma membrane"/>
    <property type="evidence" value="ECO:0007669"/>
    <property type="project" value="UniProtKB-SubCell"/>
</dbReference>
<evidence type="ECO:0000313" key="10">
    <source>
        <dbReference type="Proteomes" id="UP000254134"/>
    </source>
</evidence>
<dbReference type="AlphaFoldDB" id="A0A7M2YUD6"/>
<reference evidence="9 10" key="1">
    <citation type="submission" date="2018-07" db="EMBL/GenBank/DDBJ databases">
        <title>High-quality-draft genome sequence of Gaiella occulta.</title>
        <authorList>
            <person name="Severino R."/>
            <person name="Froufe H.J.C."/>
            <person name="Rainey F.A."/>
            <person name="Barroso C."/>
            <person name="Albuquerque L."/>
            <person name="Lobo-Da-Cunha A."/>
            <person name="Da Costa M.S."/>
            <person name="Egas C."/>
        </authorList>
    </citation>
    <scope>NUCLEOTIDE SEQUENCE [LARGE SCALE GENOMIC DNA]</scope>
    <source>
        <strain evidence="9 10">F2-233</strain>
    </source>
</reference>
<evidence type="ECO:0000313" key="9">
    <source>
        <dbReference type="EMBL" id="RDI73703.1"/>
    </source>
</evidence>
<dbReference type="OrthoDB" id="162303at2"/>
<sequence length="208" mass="22788">MTVLALFEQFTQWVSGAWWSYPAVFGVAMLDAFFPVVPSETLAITGGVLAASGDLDVLLVIAAATTGAIVGDNISYFLGSWLGEHTVKRVFRGEKSRRGFEWAERQLEERGTYLIVVARFIPGGRTAVTFSSGYVHAFPWRRFIVADVIAGLVWGNYTVLLGYVGGRQFEAQPWKGLLLAFVVAVGLAAAIEIFRHVRARRAATRASE</sequence>
<accession>A0A7M2YUD6</accession>
<keyword evidence="10" id="KW-1185">Reference proteome</keyword>
<evidence type="ECO:0000256" key="7">
    <source>
        <dbReference type="RuleBase" id="RU367016"/>
    </source>
</evidence>
<comment type="caution">
    <text evidence="9">The sequence shown here is derived from an EMBL/GenBank/DDBJ whole genome shotgun (WGS) entry which is preliminary data.</text>
</comment>
<dbReference type="Proteomes" id="UP000254134">
    <property type="component" value="Unassembled WGS sequence"/>
</dbReference>
<dbReference type="InterPro" id="IPR032816">
    <property type="entry name" value="VTT_dom"/>
</dbReference>
<evidence type="ECO:0000256" key="6">
    <source>
        <dbReference type="ARBA" id="ARBA00023136"/>
    </source>
</evidence>
<proteinExistence type="inferred from homology"/>
<evidence type="ECO:0000256" key="4">
    <source>
        <dbReference type="ARBA" id="ARBA00022692"/>
    </source>
</evidence>
<reference evidence="10" key="2">
    <citation type="journal article" date="2019" name="MicrobiologyOpen">
        <title>High-quality draft genome sequence of Gaiella occulta isolated from a 150 meter deep mineral water borehole and comparison with the genome sequences of other deep-branching lineages of the phylum Actinobacteria.</title>
        <authorList>
            <person name="Severino R."/>
            <person name="Froufe H.J.C."/>
            <person name="Barroso C."/>
            <person name="Albuquerque L."/>
            <person name="Lobo-da-Cunha A."/>
            <person name="da Costa M.S."/>
            <person name="Egas C."/>
        </authorList>
    </citation>
    <scope>NUCLEOTIDE SEQUENCE [LARGE SCALE GENOMIC DNA]</scope>
    <source>
        <strain evidence="10">F2-233</strain>
    </source>
</reference>
<feature type="domain" description="VTT" evidence="8">
    <location>
        <begin position="37"/>
        <end position="163"/>
    </location>
</feature>
<feature type="transmembrane region" description="Helical" evidence="7">
    <location>
        <begin position="143"/>
        <end position="164"/>
    </location>
</feature>
<dbReference type="PANTHER" id="PTHR30353:SF15">
    <property type="entry name" value="INNER MEMBRANE PROTEIN YABI"/>
    <property type="match status" value="1"/>
</dbReference>
<gene>
    <name evidence="9" type="ORF">Gocc_2616</name>
</gene>
<dbReference type="EMBL" id="QQZY01000007">
    <property type="protein sequence ID" value="RDI73703.1"/>
    <property type="molecule type" value="Genomic_DNA"/>
</dbReference>
<evidence type="ECO:0000256" key="2">
    <source>
        <dbReference type="ARBA" id="ARBA00010792"/>
    </source>
</evidence>
<feature type="transmembrane region" description="Helical" evidence="7">
    <location>
        <begin position="176"/>
        <end position="194"/>
    </location>
</feature>
<dbReference type="RefSeq" id="WP_114797018.1">
    <property type="nucleotide sequence ID" value="NZ_QQZY01000007.1"/>
</dbReference>
<dbReference type="PANTHER" id="PTHR30353">
    <property type="entry name" value="INNER MEMBRANE PROTEIN DEDA-RELATED"/>
    <property type="match status" value="1"/>
</dbReference>
<feature type="transmembrane region" description="Helical" evidence="7">
    <location>
        <begin position="18"/>
        <end position="37"/>
    </location>
</feature>
<dbReference type="InterPro" id="IPR032818">
    <property type="entry name" value="DedA-like"/>
</dbReference>
<organism evidence="9 10">
    <name type="scientific">Gaiella occulta</name>
    <dbReference type="NCBI Taxonomy" id="1002870"/>
    <lineage>
        <taxon>Bacteria</taxon>
        <taxon>Bacillati</taxon>
        <taxon>Actinomycetota</taxon>
        <taxon>Thermoleophilia</taxon>
        <taxon>Gaiellales</taxon>
        <taxon>Gaiellaceae</taxon>
        <taxon>Gaiella</taxon>
    </lineage>
</organism>
<comment type="similarity">
    <text evidence="2 7">Belongs to the DedA family.</text>
</comment>
<comment type="subcellular location">
    <subcellularLocation>
        <location evidence="1 7">Cell membrane</location>
        <topology evidence="1 7">Multi-pass membrane protein</topology>
    </subcellularLocation>
</comment>
<evidence type="ECO:0000259" key="8">
    <source>
        <dbReference type="Pfam" id="PF09335"/>
    </source>
</evidence>
<feature type="transmembrane region" description="Helical" evidence="7">
    <location>
        <begin position="57"/>
        <end position="79"/>
    </location>
</feature>
<keyword evidence="6 7" id="KW-0472">Membrane</keyword>
<evidence type="ECO:0000256" key="3">
    <source>
        <dbReference type="ARBA" id="ARBA00022475"/>
    </source>
</evidence>
<name>A0A7M2YUD6_9ACTN</name>
<keyword evidence="4 7" id="KW-0812">Transmembrane</keyword>